<keyword evidence="10" id="KW-0282">Flagellum</keyword>
<comment type="function">
    <text evidence="7">Required for morphogenesis and for the elongation of the flagellar filament by facilitating polymerization of the flagellin monomers at the tip of growing filament. Forms a capping structure, which prevents flagellin subunits (transported through the central channel of the flagellum) from leaking out without polymerization at the distal end.</text>
</comment>
<dbReference type="EMBL" id="CP054212">
    <property type="protein sequence ID" value="QKJ87557.1"/>
    <property type="molecule type" value="Genomic_DNA"/>
</dbReference>
<keyword evidence="4" id="KW-0175">Coiled coil</keyword>
<evidence type="ECO:0000313" key="10">
    <source>
        <dbReference type="EMBL" id="QKJ87557.1"/>
    </source>
</evidence>
<reference evidence="10 11" key="1">
    <citation type="submission" date="2020-06" db="EMBL/GenBank/DDBJ databases">
        <title>Genome sequence of Paramixta manurensis strain PD-1.</title>
        <authorList>
            <person name="Lee C.W."/>
            <person name="Kim J."/>
        </authorList>
    </citation>
    <scope>NUCLEOTIDE SEQUENCE [LARGE SCALE GENOMIC DNA]</scope>
    <source>
        <strain evidence="10 11">PD-1</strain>
    </source>
</reference>
<protein>
    <recommendedName>
        <fullName evidence="3 7">Flagellar hook-associated protein 2</fullName>
        <shortName evidence="7">HAP2</shortName>
    </recommendedName>
    <alternativeName>
        <fullName evidence="7">Flagellar cap protein</fullName>
    </alternativeName>
</protein>
<dbReference type="PANTHER" id="PTHR30288">
    <property type="entry name" value="FLAGELLAR CAP/ASSEMBLY PROTEIN FLID"/>
    <property type="match status" value="1"/>
</dbReference>
<dbReference type="GO" id="GO:0009421">
    <property type="term" value="C:bacterial-type flagellum filament cap"/>
    <property type="evidence" value="ECO:0007669"/>
    <property type="project" value="InterPro"/>
</dbReference>
<evidence type="ECO:0000256" key="6">
    <source>
        <dbReference type="ARBA" id="ARBA00025175"/>
    </source>
</evidence>
<sequence>MASISSLGIGSGLDLSTLLDNLTTTEKAALTPITNQQSAYSAKLTAYGSLKSALEAFQTANTTLSSADLFATTTATSSDTSAFTATTSAGAAAGKYNITLKQLAQAQSLTSGVQASSSAQIGSTTNGGTRTLTIQQAGSDKPIEIKLTDDQTSLTGMRDAINNANAGVTASIIKVSDNSFRLVVAADDTGTNNAMTISVTGDDKLQSFIGYDPKASNNGMTESVTAQNAQLTVNGIDIERDSNTITDAPEGVTLTLLNTTTSTQTLTVTKDDSKSTAAINNWVNAYNSLQDTFSSLTHYTVVDAGADQDSSNGALVGDSTLRSIQTQLKSLLTNAASSSSFKTLAQIGISSDPVTGKLTVDNDKLADSLKSDSAGVKEMIIGDGKTTGITTTIGSNLTNYMSDDGILTAATNGVNDTLKSLTDQYNTTNDRINDTIARYKTQFTQLDVMMNQLQQTSDYLTQQFAPTTNDKS</sequence>
<proteinExistence type="inferred from homology"/>
<comment type="subunit">
    <text evidence="2 7">Homopentamer.</text>
</comment>
<dbReference type="AlphaFoldDB" id="A0A6M8UGK8"/>
<dbReference type="Pfam" id="PF02465">
    <property type="entry name" value="FliD_N"/>
    <property type="match status" value="1"/>
</dbReference>
<name>A0A6M8UGK8_9GAMM</name>
<keyword evidence="7" id="KW-0964">Secreted</keyword>
<evidence type="ECO:0000259" key="9">
    <source>
        <dbReference type="Pfam" id="PF07195"/>
    </source>
</evidence>
<feature type="domain" description="Flagellar hook-associated protein 2 C-terminal" evidence="9">
    <location>
        <begin position="226"/>
        <end position="455"/>
    </location>
</feature>
<keyword evidence="10" id="KW-0969">Cilium</keyword>
<comment type="subcellular location">
    <subcellularLocation>
        <location evidence="7">Secreted</location>
    </subcellularLocation>
    <subcellularLocation>
        <location evidence="7">Bacterial flagellum</location>
    </subcellularLocation>
</comment>
<dbReference type="InterPro" id="IPR003481">
    <property type="entry name" value="FliD_N"/>
</dbReference>
<dbReference type="GO" id="GO:0005576">
    <property type="term" value="C:extracellular region"/>
    <property type="evidence" value="ECO:0007669"/>
    <property type="project" value="UniProtKB-SubCell"/>
</dbReference>
<dbReference type="NCBIfam" id="NF005955">
    <property type="entry name" value="PRK08032.1"/>
    <property type="match status" value="1"/>
</dbReference>
<dbReference type="InterPro" id="IPR010809">
    <property type="entry name" value="FliD_C"/>
</dbReference>
<accession>A0A6M8UGK8</accession>
<dbReference type="GO" id="GO:0071973">
    <property type="term" value="P:bacterial-type flagellum-dependent cell motility"/>
    <property type="evidence" value="ECO:0007669"/>
    <property type="project" value="TreeGrafter"/>
</dbReference>
<dbReference type="RefSeq" id="WP_173634492.1">
    <property type="nucleotide sequence ID" value="NZ_CP054212.1"/>
</dbReference>
<evidence type="ECO:0000256" key="2">
    <source>
        <dbReference type="ARBA" id="ARBA00011255"/>
    </source>
</evidence>
<keyword evidence="10" id="KW-0966">Cell projection</keyword>
<evidence type="ECO:0000256" key="3">
    <source>
        <dbReference type="ARBA" id="ARBA00016246"/>
    </source>
</evidence>
<dbReference type="GO" id="GO:0007155">
    <property type="term" value="P:cell adhesion"/>
    <property type="evidence" value="ECO:0007669"/>
    <property type="project" value="InterPro"/>
</dbReference>
<evidence type="ECO:0000256" key="4">
    <source>
        <dbReference type="ARBA" id="ARBA00023054"/>
    </source>
</evidence>
<evidence type="ECO:0000256" key="7">
    <source>
        <dbReference type="RuleBase" id="RU362066"/>
    </source>
</evidence>
<evidence type="ECO:0000259" key="8">
    <source>
        <dbReference type="Pfam" id="PF02465"/>
    </source>
</evidence>
<evidence type="ECO:0000256" key="5">
    <source>
        <dbReference type="ARBA" id="ARBA00023143"/>
    </source>
</evidence>
<dbReference type="Proteomes" id="UP000505325">
    <property type="component" value="Chromosome"/>
</dbReference>
<evidence type="ECO:0000313" key="11">
    <source>
        <dbReference type="Proteomes" id="UP000505325"/>
    </source>
</evidence>
<feature type="domain" description="Flagellar hook-associated protein 2 N-terminal" evidence="8">
    <location>
        <begin position="11"/>
        <end position="107"/>
    </location>
</feature>
<keyword evidence="5 7" id="KW-0975">Bacterial flagellum</keyword>
<dbReference type="InterPro" id="IPR040026">
    <property type="entry name" value="FliD"/>
</dbReference>
<dbReference type="GO" id="GO:0009424">
    <property type="term" value="C:bacterial-type flagellum hook"/>
    <property type="evidence" value="ECO:0007669"/>
    <property type="project" value="UniProtKB-UniRule"/>
</dbReference>
<evidence type="ECO:0000256" key="1">
    <source>
        <dbReference type="ARBA" id="ARBA00009764"/>
    </source>
</evidence>
<comment type="similarity">
    <text evidence="1 7">Belongs to the FliD family.</text>
</comment>
<dbReference type="KEGG" id="pmak:PMPD1_2616"/>
<keyword evidence="11" id="KW-1185">Reference proteome</keyword>
<organism evidence="10 11">
    <name type="scientific">Paramixta manurensis</name>
    <dbReference type="NCBI Taxonomy" id="2740817"/>
    <lineage>
        <taxon>Bacteria</taxon>
        <taxon>Pseudomonadati</taxon>
        <taxon>Pseudomonadota</taxon>
        <taxon>Gammaproteobacteria</taxon>
        <taxon>Enterobacterales</taxon>
        <taxon>Erwiniaceae</taxon>
        <taxon>Paramixta</taxon>
    </lineage>
</organism>
<comment type="function">
    <text evidence="6">Required for the morphogenesis and for the elongation of the flagellar filament by facilitating polymerization of the flagellin monomers at the tip of growing filament. Forms a capping structure, which prevents flagellin subunits (transported through the central channel of the flagellum) from leaking out without polymerization at the distal end.</text>
</comment>
<dbReference type="PANTHER" id="PTHR30288:SF0">
    <property type="entry name" value="FLAGELLAR HOOK-ASSOCIATED PROTEIN 2"/>
    <property type="match status" value="1"/>
</dbReference>
<gene>
    <name evidence="10" type="ORF">PMPD1_2616</name>
</gene>
<dbReference type="Pfam" id="PF07195">
    <property type="entry name" value="FliD_C"/>
    <property type="match status" value="1"/>
</dbReference>